<evidence type="ECO:0000313" key="6">
    <source>
        <dbReference type="Proteomes" id="UP000290572"/>
    </source>
</evidence>
<comment type="caution">
    <text evidence="5">The sequence shown here is derived from an EMBL/GenBank/DDBJ whole genome shotgun (WGS) entry which is preliminary data.</text>
</comment>
<dbReference type="Pfam" id="PF01462">
    <property type="entry name" value="LRRNT"/>
    <property type="match status" value="1"/>
</dbReference>
<organism evidence="5 6">
    <name type="scientific">Labeo rohita</name>
    <name type="common">Indian major carp</name>
    <name type="synonym">Cyprinus rohita</name>
    <dbReference type="NCBI Taxonomy" id="84645"/>
    <lineage>
        <taxon>Eukaryota</taxon>
        <taxon>Metazoa</taxon>
        <taxon>Chordata</taxon>
        <taxon>Craniata</taxon>
        <taxon>Vertebrata</taxon>
        <taxon>Euteleostomi</taxon>
        <taxon>Actinopterygii</taxon>
        <taxon>Neopterygii</taxon>
        <taxon>Teleostei</taxon>
        <taxon>Ostariophysi</taxon>
        <taxon>Cypriniformes</taxon>
        <taxon>Cyprinidae</taxon>
        <taxon>Labeoninae</taxon>
        <taxon>Labeonini</taxon>
        <taxon>Labeo</taxon>
    </lineage>
</organism>
<keyword evidence="2 3" id="KW-0732">Signal</keyword>
<evidence type="ECO:0000259" key="4">
    <source>
        <dbReference type="SMART" id="SM00013"/>
    </source>
</evidence>
<evidence type="ECO:0000256" key="3">
    <source>
        <dbReference type="SAM" id="SignalP"/>
    </source>
</evidence>
<evidence type="ECO:0000256" key="1">
    <source>
        <dbReference type="ARBA" id="ARBA00022614"/>
    </source>
</evidence>
<feature type="signal peptide" evidence="3">
    <location>
        <begin position="1"/>
        <end position="16"/>
    </location>
</feature>
<dbReference type="Gene3D" id="3.80.10.10">
    <property type="entry name" value="Ribonuclease Inhibitor"/>
    <property type="match status" value="1"/>
</dbReference>
<sequence>MLVVLLILHAVSCAHSHGPPGASVPGKQCPSACQCEEDGILLLVDCSEQGLSSVPADLSPLTSYLSGH</sequence>
<proteinExistence type="predicted"/>
<dbReference type="Proteomes" id="UP000290572">
    <property type="component" value="Unassembled WGS sequence"/>
</dbReference>
<dbReference type="InterPro" id="IPR032675">
    <property type="entry name" value="LRR_dom_sf"/>
</dbReference>
<keyword evidence="1" id="KW-0433">Leucine-rich repeat</keyword>
<dbReference type="SMART" id="SM00013">
    <property type="entry name" value="LRRNT"/>
    <property type="match status" value="1"/>
</dbReference>
<dbReference type="InterPro" id="IPR000372">
    <property type="entry name" value="LRRNT"/>
</dbReference>
<protein>
    <submittedName>
        <fullName evidence="5">Leucine-rich repeat-containing G-coupled receptor 6</fullName>
    </submittedName>
</protein>
<evidence type="ECO:0000313" key="5">
    <source>
        <dbReference type="EMBL" id="RXN39279.1"/>
    </source>
</evidence>
<keyword evidence="6" id="KW-1185">Reference proteome</keyword>
<reference evidence="5 6" key="1">
    <citation type="submission" date="2018-03" db="EMBL/GenBank/DDBJ databases">
        <title>Draft genome sequence of Rohu Carp (Labeo rohita).</title>
        <authorList>
            <person name="Das P."/>
            <person name="Kushwaha B."/>
            <person name="Joshi C.G."/>
            <person name="Kumar D."/>
            <person name="Nagpure N.S."/>
            <person name="Sahoo L."/>
            <person name="Das S.P."/>
            <person name="Bit A."/>
            <person name="Patnaik S."/>
            <person name="Meher P.K."/>
            <person name="Jayasankar P."/>
            <person name="Koringa P.G."/>
            <person name="Patel N.V."/>
            <person name="Hinsu A.T."/>
            <person name="Kumar R."/>
            <person name="Pandey M."/>
            <person name="Agarwal S."/>
            <person name="Srivastava S."/>
            <person name="Singh M."/>
            <person name="Iquebal M.A."/>
            <person name="Jaiswal S."/>
            <person name="Angadi U.B."/>
            <person name="Kumar N."/>
            <person name="Raza M."/>
            <person name="Shah T.M."/>
            <person name="Rai A."/>
            <person name="Jena J.K."/>
        </authorList>
    </citation>
    <scope>NUCLEOTIDE SEQUENCE [LARGE SCALE GENOMIC DNA]</scope>
    <source>
        <strain evidence="5">DASCIFA01</strain>
        <tissue evidence="5">Testis</tissue>
    </source>
</reference>
<dbReference type="AlphaFoldDB" id="A0A498P6H5"/>
<dbReference type="EMBL" id="QBIY01002218">
    <property type="protein sequence ID" value="RXN39279.1"/>
    <property type="molecule type" value="Genomic_DNA"/>
</dbReference>
<feature type="chain" id="PRO_5019822737" evidence="3">
    <location>
        <begin position="17"/>
        <end position="68"/>
    </location>
</feature>
<dbReference type="STRING" id="84645.A0A498P6H5"/>
<feature type="domain" description="LRRNT" evidence="4">
    <location>
        <begin position="28"/>
        <end position="64"/>
    </location>
</feature>
<evidence type="ECO:0000256" key="2">
    <source>
        <dbReference type="ARBA" id="ARBA00022729"/>
    </source>
</evidence>
<gene>
    <name evidence="5" type="ORF">ROHU_000335</name>
</gene>
<keyword evidence="5" id="KW-0675">Receptor</keyword>
<name>A0A498P6H5_LABRO</name>
<accession>A0A498P6H5</accession>